<dbReference type="RefSeq" id="WP_202062121.1">
    <property type="nucleotide sequence ID" value="NZ_JAEQMY010000027.1"/>
</dbReference>
<organism evidence="2 3">
    <name type="scientific">Microvirga aerilata</name>
    <dbReference type="NCBI Taxonomy" id="670292"/>
    <lineage>
        <taxon>Bacteria</taxon>
        <taxon>Pseudomonadati</taxon>
        <taxon>Pseudomonadota</taxon>
        <taxon>Alphaproteobacteria</taxon>
        <taxon>Hyphomicrobiales</taxon>
        <taxon>Methylobacteriaceae</taxon>
        <taxon>Microvirga</taxon>
    </lineage>
</organism>
<accession>A0A936ZEN5</accession>
<feature type="compositionally biased region" description="Polar residues" evidence="1">
    <location>
        <begin position="45"/>
        <end position="56"/>
    </location>
</feature>
<evidence type="ECO:0000313" key="2">
    <source>
        <dbReference type="EMBL" id="MBL0405762.1"/>
    </source>
</evidence>
<gene>
    <name evidence="2" type="ORF">JKG68_17515</name>
</gene>
<dbReference type="EMBL" id="JAEQMY010000027">
    <property type="protein sequence ID" value="MBL0405762.1"/>
    <property type="molecule type" value="Genomic_DNA"/>
</dbReference>
<name>A0A936ZEN5_9HYPH</name>
<feature type="region of interest" description="Disordered" evidence="1">
    <location>
        <begin position="27"/>
        <end position="56"/>
    </location>
</feature>
<dbReference type="AlphaFoldDB" id="A0A936ZEN5"/>
<keyword evidence="3" id="KW-1185">Reference proteome</keyword>
<reference evidence="2" key="1">
    <citation type="submission" date="2021-01" db="EMBL/GenBank/DDBJ databases">
        <title>Microvirga sp.</title>
        <authorList>
            <person name="Kim M.K."/>
        </authorList>
    </citation>
    <scope>NUCLEOTIDE SEQUENCE</scope>
    <source>
        <strain evidence="2">5420S-16</strain>
    </source>
</reference>
<protein>
    <submittedName>
        <fullName evidence="2">Uncharacterized protein</fullName>
    </submittedName>
</protein>
<evidence type="ECO:0000256" key="1">
    <source>
        <dbReference type="SAM" id="MobiDB-lite"/>
    </source>
</evidence>
<comment type="caution">
    <text evidence="2">The sequence shown here is derived from an EMBL/GenBank/DDBJ whole genome shotgun (WGS) entry which is preliminary data.</text>
</comment>
<dbReference type="Proteomes" id="UP000605848">
    <property type="component" value="Unassembled WGS sequence"/>
</dbReference>
<sequence length="56" mass="6134">MGPRRWTALAMIALAVVAVFFALRETHSDQESAPGREASKETVKQIPSNPDTVVPR</sequence>
<proteinExistence type="predicted"/>
<evidence type="ECO:0000313" key="3">
    <source>
        <dbReference type="Proteomes" id="UP000605848"/>
    </source>
</evidence>